<keyword evidence="2 6" id="KW-0812">Transmembrane</keyword>
<comment type="subcellular location">
    <subcellularLocation>
        <location evidence="1">Membrane</location>
        <topology evidence="1">Multi-pass membrane protein</topology>
    </subcellularLocation>
</comment>
<organism evidence="8 9">
    <name type="scientific">Callosobruchus maculatus</name>
    <name type="common">Southern cowpea weevil</name>
    <name type="synonym">Pulse bruchid</name>
    <dbReference type="NCBI Taxonomy" id="64391"/>
    <lineage>
        <taxon>Eukaryota</taxon>
        <taxon>Metazoa</taxon>
        <taxon>Ecdysozoa</taxon>
        <taxon>Arthropoda</taxon>
        <taxon>Hexapoda</taxon>
        <taxon>Insecta</taxon>
        <taxon>Pterygota</taxon>
        <taxon>Neoptera</taxon>
        <taxon>Endopterygota</taxon>
        <taxon>Coleoptera</taxon>
        <taxon>Polyphaga</taxon>
        <taxon>Cucujiformia</taxon>
        <taxon>Chrysomeloidea</taxon>
        <taxon>Chrysomelidae</taxon>
        <taxon>Bruchinae</taxon>
        <taxon>Bruchini</taxon>
        <taxon>Callosobruchus</taxon>
    </lineage>
</organism>
<evidence type="ECO:0000256" key="1">
    <source>
        <dbReference type="ARBA" id="ARBA00004141"/>
    </source>
</evidence>
<evidence type="ECO:0000256" key="3">
    <source>
        <dbReference type="ARBA" id="ARBA00022989"/>
    </source>
</evidence>
<evidence type="ECO:0000256" key="2">
    <source>
        <dbReference type="ARBA" id="ARBA00022692"/>
    </source>
</evidence>
<dbReference type="CDD" id="cd17317">
    <property type="entry name" value="MFS_SLC22"/>
    <property type="match status" value="1"/>
</dbReference>
<dbReference type="PROSITE" id="PS50850">
    <property type="entry name" value="MFS"/>
    <property type="match status" value="1"/>
</dbReference>
<keyword evidence="9" id="KW-1185">Reference proteome</keyword>
<evidence type="ECO:0000259" key="7">
    <source>
        <dbReference type="PROSITE" id="PS50850"/>
    </source>
</evidence>
<feature type="transmembrane region" description="Helical" evidence="6">
    <location>
        <begin position="191"/>
        <end position="212"/>
    </location>
</feature>
<feature type="transmembrane region" description="Helical" evidence="6">
    <location>
        <begin position="428"/>
        <end position="448"/>
    </location>
</feature>
<dbReference type="Proteomes" id="UP000410492">
    <property type="component" value="Unassembled WGS sequence"/>
</dbReference>
<feature type="domain" description="Major facilitator superfamily (MFS) profile" evidence="7">
    <location>
        <begin position="31"/>
        <end position="512"/>
    </location>
</feature>
<dbReference type="InterPro" id="IPR020846">
    <property type="entry name" value="MFS_dom"/>
</dbReference>
<feature type="transmembrane region" description="Helical" evidence="6">
    <location>
        <begin position="368"/>
        <end position="390"/>
    </location>
</feature>
<dbReference type="Pfam" id="PF00083">
    <property type="entry name" value="Sugar_tr"/>
    <property type="match status" value="1"/>
</dbReference>
<keyword evidence="3 6" id="KW-1133">Transmembrane helix</keyword>
<dbReference type="SUPFAM" id="SSF103473">
    <property type="entry name" value="MFS general substrate transporter"/>
    <property type="match status" value="1"/>
</dbReference>
<name>A0A653CNS9_CALMS</name>
<evidence type="ECO:0000256" key="6">
    <source>
        <dbReference type="SAM" id="Phobius"/>
    </source>
</evidence>
<accession>A0A653CNS9</accession>
<dbReference type="OrthoDB" id="3936150at2759"/>
<dbReference type="PANTHER" id="PTHR24064">
    <property type="entry name" value="SOLUTE CARRIER FAMILY 22 MEMBER"/>
    <property type="match status" value="1"/>
</dbReference>
<feature type="transmembrane region" description="Helical" evidence="6">
    <location>
        <begin position="488"/>
        <end position="508"/>
    </location>
</feature>
<dbReference type="EMBL" id="CAACVG010008386">
    <property type="protein sequence ID" value="VEN49585.1"/>
    <property type="molecule type" value="Genomic_DNA"/>
</dbReference>
<dbReference type="InterPro" id="IPR005828">
    <property type="entry name" value="MFS_sugar_transport-like"/>
</dbReference>
<dbReference type="Gene3D" id="1.20.1250.20">
    <property type="entry name" value="MFS general substrate transporter like domains"/>
    <property type="match status" value="1"/>
</dbReference>
<protein>
    <recommendedName>
        <fullName evidence="7">Major facilitator superfamily (MFS) profile domain-containing protein</fullName>
    </recommendedName>
</protein>
<gene>
    <name evidence="8" type="ORF">CALMAC_LOCUS10653</name>
</gene>
<feature type="compositionally biased region" description="Basic and acidic residues" evidence="5">
    <location>
        <begin position="524"/>
        <end position="543"/>
    </location>
</feature>
<feature type="transmembrane region" description="Helical" evidence="6">
    <location>
        <begin position="252"/>
        <end position="270"/>
    </location>
</feature>
<sequence length="543" mass="60421">MSSSGSNSDKDEQDAISAAIGNFGRWQMKISLLMSLLKFPMAWFTLSIVFLAPPTNFWCNQLPQYAYMDDITWKSYSIPDNSTPEQEGLNSGYCTMKDLVGNQTTVSCQNGYGYNKSIFTKTIISEWNLVCGHQRLIDLTQISLMIGILTGNIVFGILADRHGRKTVLMVCIFLQSLFGILSSWIPWYWGFIISRFLLAISNGGTMVTSFVMCMEVVGGKWRTIVPILYQIPFGLGNSIMAGVAYFLRDWRYFHFALSVLACLYISYIWYIPESPRWLIAVGRKEDAIAILRKAASANKIDPRDTEASMIEISNTTKTNKKATKSSLATLFSTEKLRKRSIILYINWGITGITFYAFSQYMGHVSTNIFLTVSTGGLIAFPGTILCIYLISRYGRRYTISTAYFVLAGCCLGILFIPKGRFVYDWPRVGLAALGIVGKSVSVPALYLFTGELYPTTLRNAGVGVSVMFSRLGSMVAPLIISMEELSPFLPLLVLAIASIAEAILVLPLPETKGTKLPETIEDLDNAKAEAKQENSEYRPVSKD</sequence>
<evidence type="ECO:0000313" key="9">
    <source>
        <dbReference type="Proteomes" id="UP000410492"/>
    </source>
</evidence>
<proteinExistence type="predicted"/>
<dbReference type="GO" id="GO:0016020">
    <property type="term" value="C:membrane"/>
    <property type="evidence" value="ECO:0007669"/>
    <property type="project" value="UniProtKB-SubCell"/>
</dbReference>
<feature type="transmembrane region" description="Helical" evidence="6">
    <location>
        <begin position="166"/>
        <end position="185"/>
    </location>
</feature>
<dbReference type="InterPro" id="IPR036259">
    <property type="entry name" value="MFS_trans_sf"/>
</dbReference>
<feature type="region of interest" description="Disordered" evidence="5">
    <location>
        <begin position="515"/>
        <end position="543"/>
    </location>
</feature>
<feature type="transmembrane region" description="Helical" evidence="6">
    <location>
        <begin position="397"/>
        <end position="416"/>
    </location>
</feature>
<keyword evidence="4 6" id="KW-0472">Membrane</keyword>
<dbReference type="AlphaFoldDB" id="A0A653CNS9"/>
<feature type="transmembrane region" description="Helical" evidence="6">
    <location>
        <begin position="341"/>
        <end position="362"/>
    </location>
</feature>
<evidence type="ECO:0000256" key="4">
    <source>
        <dbReference type="ARBA" id="ARBA00023136"/>
    </source>
</evidence>
<feature type="transmembrane region" description="Helical" evidence="6">
    <location>
        <begin position="460"/>
        <end position="482"/>
    </location>
</feature>
<dbReference type="GO" id="GO:0022857">
    <property type="term" value="F:transmembrane transporter activity"/>
    <property type="evidence" value="ECO:0007669"/>
    <property type="project" value="InterPro"/>
</dbReference>
<feature type="transmembrane region" description="Helical" evidence="6">
    <location>
        <begin position="142"/>
        <end position="159"/>
    </location>
</feature>
<feature type="transmembrane region" description="Helical" evidence="6">
    <location>
        <begin position="224"/>
        <end position="246"/>
    </location>
</feature>
<evidence type="ECO:0000256" key="5">
    <source>
        <dbReference type="SAM" id="MobiDB-lite"/>
    </source>
</evidence>
<reference evidence="8 9" key="1">
    <citation type="submission" date="2019-01" db="EMBL/GenBank/DDBJ databases">
        <authorList>
            <person name="Sayadi A."/>
        </authorList>
    </citation>
    <scope>NUCLEOTIDE SEQUENCE [LARGE SCALE GENOMIC DNA]</scope>
</reference>
<evidence type="ECO:0000313" key="8">
    <source>
        <dbReference type="EMBL" id="VEN49585.1"/>
    </source>
</evidence>
<feature type="transmembrane region" description="Helical" evidence="6">
    <location>
        <begin position="32"/>
        <end position="52"/>
    </location>
</feature>